<name>A0AAV2ILG0_LYMST</name>
<proteinExistence type="predicted"/>
<gene>
    <name evidence="3" type="ORF">GSLYS_00020300001</name>
</gene>
<reference evidence="3 4" key="1">
    <citation type="submission" date="2024-04" db="EMBL/GenBank/DDBJ databases">
        <authorList>
            <consortium name="Genoscope - CEA"/>
            <person name="William W."/>
        </authorList>
    </citation>
    <scope>NUCLEOTIDE SEQUENCE [LARGE SCALE GENOMIC DNA]</scope>
</reference>
<feature type="coiled-coil region" evidence="1">
    <location>
        <begin position="1"/>
        <end position="28"/>
    </location>
</feature>
<keyword evidence="1" id="KW-0175">Coiled coil</keyword>
<feature type="region of interest" description="Disordered" evidence="2">
    <location>
        <begin position="546"/>
        <end position="578"/>
    </location>
</feature>
<dbReference type="EMBL" id="CAXITT010000880">
    <property type="protein sequence ID" value="CAL1546923.1"/>
    <property type="molecule type" value="Genomic_DNA"/>
</dbReference>
<feature type="compositionally biased region" description="Polar residues" evidence="2">
    <location>
        <begin position="432"/>
        <end position="449"/>
    </location>
</feature>
<comment type="caution">
    <text evidence="3">The sequence shown here is derived from an EMBL/GenBank/DDBJ whole genome shotgun (WGS) entry which is preliminary data.</text>
</comment>
<dbReference type="AlphaFoldDB" id="A0AAV2ILG0"/>
<accession>A0AAV2ILG0</accession>
<feature type="compositionally biased region" description="Polar residues" evidence="2">
    <location>
        <begin position="473"/>
        <end position="483"/>
    </location>
</feature>
<dbReference type="PANTHER" id="PTHR10773">
    <property type="entry name" value="DNA-DIRECTED RNA POLYMERASES I, II, AND III SUBUNIT RPABC2"/>
    <property type="match status" value="1"/>
</dbReference>
<dbReference type="Proteomes" id="UP001497497">
    <property type="component" value="Unassembled WGS sequence"/>
</dbReference>
<feature type="region of interest" description="Disordered" evidence="2">
    <location>
        <begin position="394"/>
        <end position="483"/>
    </location>
</feature>
<evidence type="ECO:0000313" key="4">
    <source>
        <dbReference type="Proteomes" id="UP001497497"/>
    </source>
</evidence>
<organism evidence="3 4">
    <name type="scientific">Lymnaea stagnalis</name>
    <name type="common">Great pond snail</name>
    <name type="synonym">Helix stagnalis</name>
    <dbReference type="NCBI Taxonomy" id="6523"/>
    <lineage>
        <taxon>Eukaryota</taxon>
        <taxon>Metazoa</taxon>
        <taxon>Spiralia</taxon>
        <taxon>Lophotrochozoa</taxon>
        <taxon>Mollusca</taxon>
        <taxon>Gastropoda</taxon>
        <taxon>Heterobranchia</taxon>
        <taxon>Euthyneura</taxon>
        <taxon>Panpulmonata</taxon>
        <taxon>Hygrophila</taxon>
        <taxon>Lymnaeoidea</taxon>
        <taxon>Lymnaeidae</taxon>
        <taxon>Lymnaea</taxon>
    </lineage>
</organism>
<sequence length="802" mass="89251">MSDACNDIQALKNRQSDLKAKMLERRRQLEGLAAQLTSSGGAPSIVPPNLVGGSNSELSTSKALMKPPSTSSTISPIKQFQRETKVASDPEVEKKLLMVLCDISLDIPSDSKVIAEHTSRLMEREVDLPLIEELLRKFANQKLISIRFTENATGLIVNSLDLSKLSDVTKGHTKKRKRDSDDEEDEELVTKQARSSGPESRDIESLLSMQSTKEREEKKLNEEIQALLVTQTAKEQYLVEKFKSRGGPQLQEFCQYGTREECHRTGPDGNMCKRLHFKKIINKHTDESLGDCSFLNTCFHMDTCKETSNLQNCSMVPGSQHLTQGSMQQNTNQDWFYNFENSNHMNNSYGDPKRDMMTGKFYSTLSSSNVGHVTNPGFLPQASNNGLHNTVRPYPIAPRDDPLRNYASSNIPDNSNVSMPPYQSAAIPETGDVSNSSFQQPNMPNSSNGRPYPDLNIARPTSARSYPPMTLPDSATASTSSVPDMTCPLPFPYASIPYSLTAPPPAPTASVVTTMGNCSGLDMVLPVISHSWSLSTETVFPTTMAMSTAPPAKPTKPKKLGGGSSSAAGKKRMRQPEKWKKNLSKTKKIKGEEHLSRTGNVIPAKRVEEVDCSQCTFKCNENFSYDLRQQLFDVFYSLGSNESQKQFVCQNVQETLTKVSGAGRKEGKFENKRKVSRKYFLPDTDNTRKQVCSKFFCGTLAVGKTFISHALRHKQFGCYVGKERRGKPHNKIPDDLLDPARQHIGSMLGVAVRGSKKSVKKKCLEQGLNITKMHEMYKDECASRGIPPVSLSMYRRVFHTEF</sequence>
<evidence type="ECO:0000313" key="3">
    <source>
        <dbReference type="EMBL" id="CAL1546923.1"/>
    </source>
</evidence>
<feature type="region of interest" description="Disordered" evidence="2">
    <location>
        <begin position="168"/>
        <end position="218"/>
    </location>
</feature>
<feature type="region of interest" description="Disordered" evidence="2">
    <location>
        <begin position="56"/>
        <end position="75"/>
    </location>
</feature>
<evidence type="ECO:0000256" key="1">
    <source>
        <dbReference type="SAM" id="Coils"/>
    </source>
</evidence>
<evidence type="ECO:0000256" key="2">
    <source>
        <dbReference type="SAM" id="MobiDB-lite"/>
    </source>
</evidence>
<dbReference type="PANTHER" id="PTHR10773:SF19">
    <property type="match status" value="1"/>
</dbReference>
<feature type="compositionally biased region" description="Polar residues" evidence="2">
    <location>
        <begin position="406"/>
        <end position="418"/>
    </location>
</feature>
<protein>
    <submittedName>
        <fullName evidence="3">Uncharacterized protein</fullName>
    </submittedName>
</protein>
<keyword evidence="4" id="KW-1185">Reference proteome</keyword>